<sequence length="114" mass="12962">MLEAYGSADRATKRQRLELVDHNELYLNTCNLKHFLRAKVLHKNLLYKTQGLRDKKEAKQKLIQRMRIFLNSGIGPLGNGHKQEEPRLNAKVATEAVNTRPKPSDPDGVFGKSP</sequence>
<keyword evidence="3" id="KW-1185">Reference proteome</keyword>
<dbReference type="AlphaFoldDB" id="A0ABD1SEN5"/>
<proteinExistence type="predicted"/>
<reference evidence="3" key="1">
    <citation type="submission" date="2024-07" db="EMBL/GenBank/DDBJ databases">
        <title>Two chromosome-level genome assemblies of Korean endemic species Abeliophyllum distichum and Forsythia ovata (Oleaceae).</title>
        <authorList>
            <person name="Jang H."/>
        </authorList>
    </citation>
    <scope>NUCLEOTIDE SEQUENCE [LARGE SCALE GENOMIC DNA]</scope>
</reference>
<evidence type="ECO:0000313" key="2">
    <source>
        <dbReference type="EMBL" id="KAL2498853.1"/>
    </source>
</evidence>
<evidence type="ECO:0000256" key="1">
    <source>
        <dbReference type="SAM" id="MobiDB-lite"/>
    </source>
</evidence>
<comment type="caution">
    <text evidence="2">The sequence shown here is derived from an EMBL/GenBank/DDBJ whole genome shotgun (WGS) entry which is preliminary data.</text>
</comment>
<dbReference type="EMBL" id="JBFOLK010000007">
    <property type="protein sequence ID" value="KAL2498853.1"/>
    <property type="molecule type" value="Genomic_DNA"/>
</dbReference>
<accession>A0ABD1SEN5</accession>
<organism evidence="2 3">
    <name type="scientific">Abeliophyllum distichum</name>
    <dbReference type="NCBI Taxonomy" id="126358"/>
    <lineage>
        <taxon>Eukaryota</taxon>
        <taxon>Viridiplantae</taxon>
        <taxon>Streptophyta</taxon>
        <taxon>Embryophyta</taxon>
        <taxon>Tracheophyta</taxon>
        <taxon>Spermatophyta</taxon>
        <taxon>Magnoliopsida</taxon>
        <taxon>eudicotyledons</taxon>
        <taxon>Gunneridae</taxon>
        <taxon>Pentapetalae</taxon>
        <taxon>asterids</taxon>
        <taxon>lamiids</taxon>
        <taxon>Lamiales</taxon>
        <taxon>Oleaceae</taxon>
        <taxon>Forsythieae</taxon>
        <taxon>Abeliophyllum</taxon>
    </lineage>
</organism>
<dbReference type="Proteomes" id="UP001604336">
    <property type="component" value="Unassembled WGS sequence"/>
</dbReference>
<name>A0ABD1SEN5_9LAMI</name>
<feature type="region of interest" description="Disordered" evidence="1">
    <location>
        <begin position="95"/>
        <end position="114"/>
    </location>
</feature>
<gene>
    <name evidence="2" type="ORF">Adt_24403</name>
</gene>
<evidence type="ECO:0000313" key="3">
    <source>
        <dbReference type="Proteomes" id="UP001604336"/>
    </source>
</evidence>
<protein>
    <submittedName>
        <fullName evidence="2">Uncharacterized protein</fullName>
    </submittedName>
</protein>